<accession>A0A453MFN8</accession>
<reference evidence="2" key="2">
    <citation type="journal article" date="2017" name="Nat. Plants">
        <title>The Aegilops tauschii genome reveals multiple impacts of transposons.</title>
        <authorList>
            <person name="Zhao G."/>
            <person name="Zou C."/>
            <person name="Li K."/>
            <person name="Wang K."/>
            <person name="Li T."/>
            <person name="Gao L."/>
            <person name="Zhang X."/>
            <person name="Wang H."/>
            <person name="Yang Z."/>
            <person name="Liu X."/>
            <person name="Jiang W."/>
            <person name="Mao L."/>
            <person name="Kong X."/>
            <person name="Jiao Y."/>
            <person name="Jia J."/>
        </authorList>
    </citation>
    <scope>NUCLEOTIDE SEQUENCE [LARGE SCALE GENOMIC DNA]</scope>
    <source>
        <strain evidence="2">cv. AL8/78</strain>
    </source>
</reference>
<sequence length="87" mass="10065">SVLQSIPLNIQFRRALVGPRWDTWLHLVRRLMEINLSDANDTISWKLTGSGVFTVKSMYMDLINTGDIPRSGHIWKIKVPLKIKVFM</sequence>
<organism evidence="1 2">
    <name type="scientific">Aegilops tauschii subsp. strangulata</name>
    <name type="common">Goatgrass</name>
    <dbReference type="NCBI Taxonomy" id="200361"/>
    <lineage>
        <taxon>Eukaryota</taxon>
        <taxon>Viridiplantae</taxon>
        <taxon>Streptophyta</taxon>
        <taxon>Embryophyta</taxon>
        <taxon>Tracheophyta</taxon>
        <taxon>Spermatophyta</taxon>
        <taxon>Magnoliopsida</taxon>
        <taxon>Liliopsida</taxon>
        <taxon>Poales</taxon>
        <taxon>Poaceae</taxon>
        <taxon>BOP clade</taxon>
        <taxon>Pooideae</taxon>
        <taxon>Triticodae</taxon>
        <taxon>Triticeae</taxon>
        <taxon>Triticinae</taxon>
        <taxon>Aegilops</taxon>
    </lineage>
</organism>
<dbReference type="Proteomes" id="UP000015105">
    <property type="component" value="Chromosome 5D"/>
</dbReference>
<dbReference type="Gramene" id="AET5Gv21166700.1">
    <property type="protein sequence ID" value="AET5Gv21166700.1"/>
    <property type="gene ID" value="AET5Gv21166700"/>
</dbReference>
<reference evidence="1" key="3">
    <citation type="journal article" date="2017" name="Nature">
        <title>Genome sequence of the progenitor of the wheat D genome Aegilops tauschii.</title>
        <authorList>
            <person name="Luo M.C."/>
            <person name="Gu Y.Q."/>
            <person name="Puiu D."/>
            <person name="Wang H."/>
            <person name="Twardziok S.O."/>
            <person name="Deal K.R."/>
            <person name="Huo N."/>
            <person name="Zhu T."/>
            <person name="Wang L."/>
            <person name="Wang Y."/>
            <person name="McGuire P.E."/>
            <person name="Liu S."/>
            <person name="Long H."/>
            <person name="Ramasamy R.K."/>
            <person name="Rodriguez J.C."/>
            <person name="Van S.L."/>
            <person name="Yuan L."/>
            <person name="Wang Z."/>
            <person name="Xia Z."/>
            <person name="Xiao L."/>
            <person name="Anderson O.D."/>
            <person name="Ouyang S."/>
            <person name="Liang Y."/>
            <person name="Zimin A.V."/>
            <person name="Pertea G."/>
            <person name="Qi P."/>
            <person name="Bennetzen J.L."/>
            <person name="Dai X."/>
            <person name="Dawson M.W."/>
            <person name="Muller H.G."/>
            <person name="Kugler K."/>
            <person name="Rivarola-Duarte L."/>
            <person name="Spannagl M."/>
            <person name="Mayer K.F.X."/>
            <person name="Lu F.H."/>
            <person name="Bevan M.W."/>
            <person name="Leroy P."/>
            <person name="Li P."/>
            <person name="You F.M."/>
            <person name="Sun Q."/>
            <person name="Liu Z."/>
            <person name="Lyons E."/>
            <person name="Wicker T."/>
            <person name="Salzberg S.L."/>
            <person name="Devos K.M."/>
            <person name="Dvorak J."/>
        </authorList>
    </citation>
    <scope>NUCLEOTIDE SEQUENCE [LARGE SCALE GENOMIC DNA]</scope>
    <source>
        <strain evidence="1">cv. AL8/78</strain>
    </source>
</reference>
<dbReference type="PANTHER" id="PTHR36617:SF14">
    <property type="entry name" value="REVERSE TRANSCRIPTASE ZINC-BINDING DOMAIN-CONTAINING PROTEIN"/>
    <property type="match status" value="1"/>
</dbReference>
<reference evidence="2" key="1">
    <citation type="journal article" date="2014" name="Science">
        <title>Ancient hybridizations among the ancestral genomes of bread wheat.</title>
        <authorList>
            <consortium name="International Wheat Genome Sequencing Consortium,"/>
            <person name="Marcussen T."/>
            <person name="Sandve S.R."/>
            <person name="Heier L."/>
            <person name="Spannagl M."/>
            <person name="Pfeifer M."/>
            <person name="Jakobsen K.S."/>
            <person name="Wulff B.B."/>
            <person name="Steuernagel B."/>
            <person name="Mayer K.F."/>
            <person name="Olsen O.A."/>
        </authorList>
    </citation>
    <scope>NUCLEOTIDE SEQUENCE [LARGE SCALE GENOMIC DNA]</scope>
    <source>
        <strain evidence="2">cv. AL8/78</strain>
    </source>
</reference>
<name>A0A453MFN8_AEGTS</name>
<proteinExistence type="predicted"/>
<reference evidence="1" key="4">
    <citation type="submission" date="2019-03" db="UniProtKB">
        <authorList>
            <consortium name="EnsemblPlants"/>
        </authorList>
    </citation>
    <scope>IDENTIFICATION</scope>
</reference>
<dbReference type="EnsemblPlants" id="AET5Gv21166700.1">
    <property type="protein sequence ID" value="AET5Gv21166700.1"/>
    <property type="gene ID" value="AET5Gv21166700"/>
</dbReference>
<reference evidence="1" key="5">
    <citation type="journal article" date="2021" name="G3 (Bethesda)">
        <title>Aegilops tauschii genome assembly Aet v5.0 features greater sequence contiguity and improved annotation.</title>
        <authorList>
            <person name="Wang L."/>
            <person name="Zhu T."/>
            <person name="Rodriguez J.C."/>
            <person name="Deal K.R."/>
            <person name="Dubcovsky J."/>
            <person name="McGuire P.E."/>
            <person name="Lux T."/>
            <person name="Spannagl M."/>
            <person name="Mayer K.F.X."/>
            <person name="Baldrich P."/>
            <person name="Meyers B.C."/>
            <person name="Huo N."/>
            <person name="Gu Y.Q."/>
            <person name="Zhou H."/>
            <person name="Devos K.M."/>
            <person name="Bennetzen J.L."/>
            <person name="Unver T."/>
            <person name="Budak H."/>
            <person name="Gulick P.J."/>
            <person name="Galiba G."/>
            <person name="Kalapos B."/>
            <person name="Nelson D.R."/>
            <person name="Li P."/>
            <person name="You F.M."/>
            <person name="Luo M.C."/>
            <person name="Dvorak J."/>
        </authorList>
    </citation>
    <scope>NUCLEOTIDE SEQUENCE [LARGE SCALE GENOMIC DNA]</scope>
    <source>
        <strain evidence="1">cv. AL8/78</strain>
    </source>
</reference>
<evidence type="ECO:0000313" key="1">
    <source>
        <dbReference type="EnsemblPlants" id="AET5Gv21166700.1"/>
    </source>
</evidence>
<evidence type="ECO:0008006" key="3">
    <source>
        <dbReference type="Google" id="ProtNLM"/>
    </source>
</evidence>
<keyword evidence="2" id="KW-1185">Reference proteome</keyword>
<dbReference type="AlphaFoldDB" id="A0A453MFN8"/>
<protein>
    <recommendedName>
        <fullName evidence="3">Reverse transcriptase zinc-binding domain-containing protein</fullName>
    </recommendedName>
</protein>
<dbReference type="PANTHER" id="PTHR36617">
    <property type="entry name" value="PROTEIN, PUTATIVE-RELATED"/>
    <property type="match status" value="1"/>
</dbReference>
<evidence type="ECO:0000313" key="2">
    <source>
        <dbReference type="Proteomes" id="UP000015105"/>
    </source>
</evidence>